<keyword evidence="9" id="KW-1185">Reference proteome</keyword>
<feature type="transmembrane region" description="Helical" evidence="7">
    <location>
        <begin position="373"/>
        <end position="392"/>
    </location>
</feature>
<evidence type="ECO:0000256" key="7">
    <source>
        <dbReference type="SAM" id="Phobius"/>
    </source>
</evidence>
<feature type="compositionally biased region" description="Polar residues" evidence="6">
    <location>
        <begin position="1"/>
        <end position="10"/>
    </location>
</feature>
<name>A0ABR0SB07_9HYPO</name>
<keyword evidence="5 7" id="KW-0472">Membrane</keyword>
<keyword evidence="2" id="KW-0813">Transport</keyword>
<feature type="transmembrane region" description="Helical" evidence="7">
    <location>
        <begin position="210"/>
        <end position="231"/>
    </location>
</feature>
<feature type="transmembrane region" description="Helical" evidence="7">
    <location>
        <begin position="177"/>
        <end position="198"/>
    </location>
</feature>
<keyword evidence="4 7" id="KW-1133">Transmembrane helix</keyword>
<evidence type="ECO:0000313" key="9">
    <source>
        <dbReference type="Proteomes" id="UP001338125"/>
    </source>
</evidence>
<feature type="transmembrane region" description="Helical" evidence="7">
    <location>
        <begin position="468"/>
        <end position="491"/>
    </location>
</feature>
<feature type="transmembrane region" description="Helical" evidence="7">
    <location>
        <begin position="435"/>
        <end position="456"/>
    </location>
</feature>
<keyword evidence="3 7" id="KW-0812">Transmembrane</keyword>
<feature type="transmembrane region" description="Helical" evidence="7">
    <location>
        <begin position="243"/>
        <end position="263"/>
    </location>
</feature>
<accession>A0ABR0SB07</accession>
<feature type="region of interest" description="Disordered" evidence="6">
    <location>
        <begin position="1"/>
        <end position="56"/>
    </location>
</feature>
<organism evidence="8 9">
    <name type="scientific">Cladobotryum mycophilum</name>
    <dbReference type="NCBI Taxonomy" id="491253"/>
    <lineage>
        <taxon>Eukaryota</taxon>
        <taxon>Fungi</taxon>
        <taxon>Dikarya</taxon>
        <taxon>Ascomycota</taxon>
        <taxon>Pezizomycotina</taxon>
        <taxon>Sordariomycetes</taxon>
        <taxon>Hypocreomycetidae</taxon>
        <taxon>Hypocreales</taxon>
        <taxon>Hypocreaceae</taxon>
        <taxon>Cladobotryum</taxon>
    </lineage>
</organism>
<dbReference type="Proteomes" id="UP001338125">
    <property type="component" value="Unassembled WGS sequence"/>
</dbReference>
<dbReference type="InterPro" id="IPR036259">
    <property type="entry name" value="MFS_trans_sf"/>
</dbReference>
<evidence type="ECO:0000313" key="8">
    <source>
        <dbReference type="EMBL" id="KAK5989278.1"/>
    </source>
</evidence>
<dbReference type="EMBL" id="JAVFKD010000015">
    <property type="protein sequence ID" value="KAK5989278.1"/>
    <property type="molecule type" value="Genomic_DNA"/>
</dbReference>
<protein>
    <submittedName>
        <fullName evidence="8">Transporter</fullName>
    </submittedName>
</protein>
<feature type="transmembrane region" description="Helical" evidence="7">
    <location>
        <begin position="404"/>
        <end position="423"/>
    </location>
</feature>
<gene>
    <name evidence="8" type="ORF">PT974_10788</name>
</gene>
<feature type="transmembrane region" description="Helical" evidence="7">
    <location>
        <begin position="122"/>
        <end position="141"/>
    </location>
</feature>
<evidence type="ECO:0000256" key="6">
    <source>
        <dbReference type="SAM" id="MobiDB-lite"/>
    </source>
</evidence>
<dbReference type="PANTHER" id="PTHR43791">
    <property type="entry name" value="PERMEASE-RELATED"/>
    <property type="match status" value="1"/>
</dbReference>
<dbReference type="PANTHER" id="PTHR43791:SF36">
    <property type="entry name" value="TRANSPORTER, PUTATIVE (AFU_ORTHOLOGUE AFUA_6G08340)-RELATED"/>
    <property type="match status" value="1"/>
</dbReference>
<evidence type="ECO:0000256" key="5">
    <source>
        <dbReference type="ARBA" id="ARBA00023136"/>
    </source>
</evidence>
<feature type="compositionally biased region" description="Basic and acidic residues" evidence="6">
    <location>
        <begin position="25"/>
        <end position="38"/>
    </location>
</feature>
<comment type="subcellular location">
    <subcellularLocation>
        <location evidence="1">Membrane</location>
        <topology evidence="1">Multi-pass membrane protein</topology>
    </subcellularLocation>
</comment>
<feature type="transmembrane region" description="Helical" evidence="7">
    <location>
        <begin position="312"/>
        <end position="340"/>
    </location>
</feature>
<dbReference type="Gene3D" id="1.20.1250.20">
    <property type="entry name" value="MFS general substrate transporter like domains"/>
    <property type="match status" value="1"/>
</dbReference>
<evidence type="ECO:0000256" key="1">
    <source>
        <dbReference type="ARBA" id="ARBA00004141"/>
    </source>
</evidence>
<dbReference type="Pfam" id="PF07690">
    <property type="entry name" value="MFS_1"/>
    <property type="match status" value="1"/>
</dbReference>
<proteinExistence type="predicted"/>
<evidence type="ECO:0000256" key="4">
    <source>
        <dbReference type="ARBA" id="ARBA00022989"/>
    </source>
</evidence>
<feature type="transmembrane region" description="Helical" evidence="7">
    <location>
        <begin position="153"/>
        <end position="171"/>
    </location>
</feature>
<sequence length="527" mass="58539">MSTKQENVSSTEDEKTRPQCQIRVSVEKTSSEDREAGESHVFGQGGEGEEGEEEAAAAAYLRQHPEWADYDEQEAKSVLRKIDWRLLPLIIGTTTIGASDKILISNAALYGLSKDTHLVGSQYNWIGTVFYFGWLLSEYPSNAILQKLPVGRTVSAAVFLWGCIMLCHAAAQDAASLMVLRFFMGLLEAPLFPAMVILNSMWYTKKEQPIRTAISFVTLYSLVIGVISYGIGQTHTRIAPWRLLFLVFGGITVLWSVVLFFFLPNSPLGDNFLKGKDKYIALDRVKGNMTGVENRELKWYQVREAFTDYKTYILALFFLCMNVPIGIITFSAQIVAGFGYGKLDTVLLGIPPGLIQSVAGLAVALPQCWLTNMRCLFAAVSCAIGLTCAALLRELSQENKIGRLLSYYCIYFFWGAAPTVLSLPMSNVSGHTKKLTINATLFLAYCIANIAAPQLFFTSEAPRYPTGFSVIVGAECVAILCMAAYALGCIVENRRRDKREGREVYLTVTDQLGDLTDYEKKGFRYVY</sequence>
<evidence type="ECO:0000256" key="2">
    <source>
        <dbReference type="ARBA" id="ARBA00022448"/>
    </source>
</evidence>
<feature type="transmembrane region" description="Helical" evidence="7">
    <location>
        <begin position="346"/>
        <end position="366"/>
    </location>
</feature>
<reference evidence="8 9" key="1">
    <citation type="submission" date="2024-01" db="EMBL/GenBank/DDBJ databases">
        <title>Complete genome of Cladobotryum mycophilum ATHUM6906.</title>
        <authorList>
            <person name="Christinaki A.C."/>
            <person name="Myridakis A.I."/>
            <person name="Kouvelis V.N."/>
        </authorList>
    </citation>
    <scope>NUCLEOTIDE SEQUENCE [LARGE SCALE GENOMIC DNA]</scope>
    <source>
        <strain evidence="8 9">ATHUM6906</strain>
    </source>
</reference>
<dbReference type="InterPro" id="IPR011701">
    <property type="entry name" value="MFS"/>
</dbReference>
<feature type="transmembrane region" description="Helical" evidence="7">
    <location>
        <begin position="86"/>
        <end position="110"/>
    </location>
</feature>
<evidence type="ECO:0000256" key="3">
    <source>
        <dbReference type="ARBA" id="ARBA00022692"/>
    </source>
</evidence>
<comment type="caution">
    <text evidence="8">The sequence shown here is derived from an EMBL/GenBank/DDBJ whole genome shotgun (WGS) entry which is preliminary data.</text>
</comment>
<dbReference type="SUPFAM" id="SSF103473">
    <property type="entry name" value="MFS general substrate transporter"/>
    <property type="match status" value="1"/>
</dbReference>